<keyword evidence="2 7" id="KW-0812">Transmembrane</keyword>
<dbReference type="PANTHER" id="PTHR35807:SF1">
    <property type="entry name" value="TRANSCRIPTIONAL REGULATOR REDD"/>
    <property type="match status" value="1"/>
</dbReference>
<keyword evidence="6" id="KW-0804">Transcription</keyword>
<dbReference type="InterPro" id="IPR051677">
    <property type="entry name" value="AfsR-DnrI-RedD_regulator"/>
</dbReference>
<reference evidence="9" key="2">
    <citation type="submission" date="2022-09" db="EMBL/GenBank/DDBJ databases">
        <title>Biosynthetic gene clusters of Dactylosporangioum fulvum.</title>
        <authorList>
            <person name="Caradec T."/>
        </authorList>
    </citation>
    <scope>NUCLEOTIDE SEQUENCE</scope>
    <source>
        <strain evidence="9">NRRL B-16292</strain>
    </source>
</reference>
<reference evidence="9" key="1">
    <citation type="submission" date="2021-04" db="EMBL/GenBank/DDBJ databases">
        <authorList>
            <person name="Hartkoorn R.C."/>
            <person name="Beaudoing E."/>
            <person name="Hot D."/>
        </authorList>
    </citation>
    <scope>NUCLEOTIDE SEQUENCE</scope>
    <source>
        <strain evidence="9">NRRL B-16292</strain>
    </source>
</reference>
<keyword evidence="5 7" id="KW-0472">Membrane</keyword>
<evidence type="ECO:0000256" key="4">
    <source>
        <dbReference type="ARBA" id="ARBA00023015"/>
    </source>
</evidence>
<dbReference type="Gene3D" id="1.25.40.10">
    <property type="entry name" value="Tetratricopeptide repeat domain"/>
    <property type="match status" value="1"/>
</dbReference>
<evidence type="ECO:0000256" key="6">
    <source>
        <dbReference type="ARBA" id="ARBA00023163"/>
    </source>
</evidence>
<dbReference type="EMBL" id="CP073720">
    <property type="protein sequence ID" value="UWP85673.1"/>
    <property type="molecule type" value="Genomic_DNA"/>
</dbReference>
<evidence type="ECO:0000313" key="9">
    <source>
        <dbReference type="EMBL" id="UWP85673.1"/>
    </source>
</evidence>
<dbReference type="PANTHER" id="PTHR35807">
    <property type="entry name" value="TRANSCRIPTIONAL REGULATOR REDD-RELATED"/>
    <property type="match status" value="1"/>
</dbReference>
<comment type="subcellular location">
    <subcellularLocation>
        <location evidence="1">Membrane</location>
        <topology evidence="1">Multi-pass membrane protein</topology>
    </subcellularLocation>
</comment>
<evidence type="ECO:0000313" key="10">
    <source>
        <dbReference type="Proteomes" id="UP001059617"/>
    </source>
</evidence>
<dbReference type="SMART" id="SM01043">
    <property type="entry name" value="BTAD"/>
    <property type="match status" value="1"/>
</dbReference>
<evidence type="ECO:0000259" key="8">
    <source>
        <dbReference type="SMART" id="SM01043"/>
    </source>
</evidence>
<evidence type="ECO:0000256" key="2">
    <source>
        <dbReference type="ARBA" id="ARBA00022692"/>
    </source>
</evidence>
<proteinExistence type="predicted"/>
<feature type="domain" description="Bacterial transcriptional activator" evidence="8">
    <location>
        <begin position="112"/>
        <end position="255"/>
    </location>
</feature>
<protein>
    <recommendedName>
        <fullName evidence="8">Bacterial transcriptional activator domain-containing protein</fullName>
    </recommendedName>
</protein>
<gene>
    <name evidence="9" type="ORF">Dfulv_16095</name>
</gene>
<dbReference type="InterPro" id="IPR011990">
    <property type="entry name" value="TPR-like_helical_dom_sf"/>
</dbReference>
<dbReference type="InterPro" id="IPR009908">
    <property type="entry name" value="Methylamine_util_MauE"/>
</dbReference>
<dbReference type="SUPFAM" id="SSF48452">
    <property type="entry name" value="TPR-like"/>
    <property type="match status" value="1"/>
</dbReference>
<keyword evidence="3 7" id="KW-1133">Transmembrane helix</keyword>
<dbReference type="InterPro" id="IPR005158">
    <property type="entry name" value="BTAD"/>
</dbReference>
<organism evidence="9 10">
    <name type="scientific">Dactylosporangium fulvum</name>
    <dbReference type="NCBI Taxonomy" id="53359"/>
    <lineage>
        <taxon>Bacteria</taxon>
        <taxon>Bacillati</taxon>
        <taxon>Actinomycetota</taxon>
        <taxon>Actinomycetes</taxon>
        <taxon>Micromonosporales</taxon>
        <taxon>Micromonosporaceae</taxon>
        <taxon>Dactylosporangium</taxon>
    </lineage>
</organism>
<dbReference type="CDD" id="cd15831">
    <property type="entry name" value="BTAD"/>
    <property type="match status" value="1"/>
</dbReference>
<keyword evidence="4" id="KW-0805">Transcription regulation</keyword>
<keyword evidence="10" id="KW-1185">Reference proteome</keyword>
<dbReference type="Proteomes" id="UP001059617">
    <property type="component" value="Chromosome"/>
</dbReference>
<evidence type="ECO:0000256" key="7">
    <source>
        <dbReference type="SAM" id="Phobius"/>
    </source>
</evidence>
<sequence length="258" mass="27520">MARDGDDRVGYVALCLHIFIAGVFVISAGAKVWGREAFAGFVAAVHDLGGVPVRFRVVVAVGTIGLEILAAGLQLAPTALRKALAEAGCASPADVLVTRAPGYLLRGPALRTDLDGFDRLVSDAAARAPRDPAGAVRLLTAALALWRGPAFADVAAPAIRAAAARLADRRLAAAEDRAEIELVLGRHREALDQLGSLLDEHPFRDRLRELHMLALIRMERPMEAIASYERCRTILSRELGVEPGGRLRRLAASIGYPS</sequence>
<dbReference type="Pfam" id="PF07291">
    <property type="entry name" value="MauE"/>
    <property type="match status" value="1"/>
</dbReference>
<dbReference type="Pfam" id="PF03704">
    <property type="entry name" value="BTAD"/>
    <property type="match status" value="1"/>
</dbReference>
<feature type="transmembrane region" description="Helical" evidence="7">
    <location>
        <begin position="12"/>
        <end position="33"/>
    </location>
</feature>
<dbReference type="RefSeq" id="WP_259863851.1">
    <property type="nucleotide sequence ID" value="NZ_CP073720.1"/>
</dbReference>
<accession>A0ABY5W6I7</accession>
<evidence type="ECO:0000256" key="1">
    <source>
        <dbReference type="ARBA" id="ARBA00004141"/>
    </source>
</evidence>
<evidence type="ECO:0000256" key="3">
    <source>
        <dbReference type="ARBA" id="ARBA00022989"/>
    </source>
</evidence>
<evidence type="ECO:0000256" key="5">
    <source>
        <dbReference type="ARBA" id="ARBA00023136"/>
    </source>
</evidence>
<name>A0ABY5W6I7_9ACTN</name>